<keyword evidence="3 8" id="KW-0812">Transmembrane</keyword>
<reference evidence="11" key="2">
    <citation type="journal article" date="2023" name="Int. J. Mol. Sci.">
        <title>De Novo Assembly and Annotation of 11 Diverse Shrub Willow (Salix) Genomes Reveals Novel Gene Organization in Sex-Linked Regions.</title>
        <authorList>
            <person name="Hyden B."/>
            <person name="Feng K."/>
            <person name="Yates T.B."/>
            <person name="Jawdy S."/>
            <person name="Cereghino C."/>
            <person name="Smart L.B."/>
            <person name="Muchero W."/>
        </authorList>
    </citation>
    <scope>NUCLEOTIDE SEQUENCE</scope>
    <source>
        <tissue evidence="11">Shoot tip</tissue>
    </source>
</reference>
<evidence type="ECO:0000313" key="12">
    <source>
        <dbReference type="Proteomes" id="UP001141253"/>
    </source>
</evidence>
<sequence>MLGELPPMQDASVVIRGTVAYAPQVPWIFNATVRDNILFGLKYEPSRYGKAIDVTALQHDLDLLTGHDLTEIGERGVNISGGQKQRVSMARAFYSNSDVYIFDDPLGALDAHVAQQVFKREGKMEEQVKEKENSDNLDYKSSKAAANWENELPQRAGYRMKGKDRKSILIKQEERERGVVSWNVLIRLEQLVQTNALGGVWVVSILFLCYLLTEVFRVSRSTWLSFWTNQSALQSYRPGYFIFVYALLSFGQVTVTLANSYWLISSSLHASKRLHDAMLESILRAPMLFFHTNPTGRIINRFAKDVGEIDRNVANSANNFLSLAWQLLSTFVLIGTVSTISLWAIMPLLILFYSAYLYYQSTSREVKRLDSITRSPVYAQFGEALNGLPSIRAYKAYDWMAIINGKYMDNNIRFSLVTISSDGWLATRLVTLGGMMIWLIASFAVLGNARTENHVEFASIMGLLLSYTSNITDLLSNVLRQASKAENSLNSVERVSTYIDLPSEAPAIVKTNRPDPAWPFSGLVKFKDVVLRYRPELPPVLHGLSFAVSPSEKLGIAGRTGAGKSSMLNALFRIVELERGEITIDGCDVTKFGLTDLRKVLSIIPQSPVLFSGTVRFNLDPFSEHSDADLWEALERAHLKDAVRNSSAGLDAQIFEGGENFSVGQRQLLKSMLLSRKPSEKEFRSCTMLIIAHRLNTIIDCDRILVLEAGQVSEHATPEELLSNEGSAFSRMVQSTGPTNAQYLYSLVFERK</sequence>
<comment type="caution">
    <text evidence="11">The sequence shown here is derived from an EMBL/GenBank/DDBJ whole genome shotgun (WGS) entry which is preliminary data.</text>
</comment>
<dbReference type="PROSITE" id="PS50893">
    <property type="entry name" value="ABC_TRANSPORTER_2"/>
    <property type="match status" value="1"/>
</dbReference>
<feature type="transmembrane region" description="Helical" evidence="8">
    <location>
        <begin position="429"/>
        <end position="447"/>
    </location>
</feature>
<gene>
    <name evidence="11" type="ORF">OIU77_009480</name>
</gene>
<dbReference type="Pfam" id="PF00005">
    <property type="entry name" value="ABC_tran"/>
    <property type="match status" value="2"/>
</dbReference>
<feature type="domain" description="ABC transporter" evidence="9">
    <location>
        <begin position="524"/>
        <end position="734"/>
    </location>
</feature>
<feature type="transmembrane region" description="Helical" evidence="8">
    <location>
        <begin position="239"/>
        <end position="264"/>
    </location>
</feature>
<evidence type="ECO:0000259" key="10">
    <source>
        <dbReference type="PROSITE" id="PS50929"/>
    </source>
</evidence>
<dbReference type="Proteomes" id="UP001141253">
    <property type="component" value="Chromosome 11"/>
</dbReference>
<dbReference type="Gene3D" id="3.40.50.300">
    <property type="entry name" value="P-loop containing nucleotide triphosphate hydrolases"/>
    <property type="match status" value="3"/>
</dbReference>
<keyword evidence="2" id="KW-0813">Transport</keyword>
<proteinExistence type="predicted"/>
<dbReference type="InterPro" id="IPR036640">
    <property type="entry name" value="ABC1_TM_sf"/>
</dbReference>
<evidence type="ECO:0000256" key="1">
    <source>
        <dbReference type="ARBA" id="ARBA00004141"/>
    </source>
</evidence>
<keyword evidence="4" id="KW-0547">Nucleotide-binding</keyword>
<dbReference type="PANTHER" id="PTHR24223">
    <property type="entry name" value="ATP-BINDING CASSETTE SUB-FAMILY C"/>
    <property type="match status" value="1"/>
</dbReference>
<dbReference type="InterPro" id="IPR003439">
    <property type="entry name" value="ABC_transporter-like_ATP-bd"/>
</dbReference>
<name>A0ABQ9AGF9_9ROSI</name>
<feature type="transmembrane region" description="Helical" evidence="8">
    <location>
        <begin position="196"/>
        <end position="218"/>
    </location>
</feature>
<comment type="subcellular location">
    <subcellularLocation>
        <location evidence="1">Membrane</location>
        <topology evidence="1">Multi-pass membrane protein</topology>
    </subcellularLocation>
</comment>
<dbReference type="PROSITE" id="PS50929">
    <property type="entry name" value="ABC_TM1F"/>
    <property type="match status" value="1"/>
</dbReference>
<keyword evidence="7 8" id="KW-0472">Membrane</keyword>
<feature type="domain" description="ABC transmembrane type-1" evidence="10">
    <location>
        <begin position="205"/>
        <end position="487"/>
    </location>
</feature>
<evidence type="ECO:0000256" key="3">
    <source>
        <dbReference type="ARBA" id="ARBA00022692"/>
    </source>
</evidence>
<keyword evidence="12" id="KW-1185">Reference proteome</keyword>
<dbReference type="SUPFAM" id="SSF52540">
    <property type="entry name" value="P-loop containing nucleoside triphosphate hydrolases"/>
    <property type="match status" value="2"/>
</dbReference>
<dbReference type="EMBL" id="JAPFFI010000021">
    <property type="protein sequence ID" value="KAJ6333620.1"/>
    <property type="molecule type" value="Genomic_DNA"/>
</dbReference>
<dbReference type="InterPro" id="IPR027417">
    <property type="entry name" value="P-loop_NTPase"/>
</dbReference>
<dbReference type="Gene3D" id="1.20.1560.10">
    <property type="entry name" value="ABC transporter type 1, transmembrane domain"/>
    <property type="match status" value="1"/>
</dbReference>
<organism evidence="11 12">
    <name type="scientific">Salix suchowensis</name>
    <dbReference type="NCBI Taxonomy" id="1278906"/>
    <lineage>
        <taxon>Eukaryota</taxon>
        <taxon>Viridiplantae</taxon>
        <taxon>Streptophyta</taxon>
        <taxon>Embryophyta</taxon>
        <taxon>Tracheophyta</taxon>
        <taxon>Spermatophyta</taxon>
        <taxon>Magnoliopsida</taxon>
        <taxon>eudicotyledons</taxon>
        <taxon>Gunneridae</taxon>
        <taxon>Pentapetalae</taxon>
        <taxon>rosids</taxon>
        <taxon>fabids</taxon>
        <taxon>Malpighiales</taxon>
        <taxon>Salicaceae</taxon>
        <taxon>Saliceae</taxon>
        <taxon>Salix</taxon>
    </lineage>
</organism>
<dbReference type="InterPro" id="IPR017871">
    <property type="entry name" value="ABC_transporter-like_CS"/>
</dbReference>
<evidence type="ECO:0000256" key="2">
    <source>
        <dbReference type="ARBA" id="ARBA00022448"/>
    </source>
</evidence>
<evidence type="ECO:0000256" key="8">
    <source>
        <dbReference type="SAM" id="Phobius"/>
    </source>
</evidence>
<dbReference type="CDD" id="cd18580">
    <property type="entry name" value="ABC_6TM_ABCC_D2"/>
    <property type="match status" value="1"/>
</dbReference>
<evidence type="ECO:0000256" key="7">
    <source>
        <dbReference type="ARBA" id="ARBA00023136"/>
    </source>
</evidence>
<feature type="transmembrane region" description="Helical" evidence="8">
    <location>
        <begin position="331"/>
        <end position="359"/>
    </location>
</feature>
<dbReference type="InterPro" id="IPR044726">
    <property type="entry name" value="ABCC_6TM_D2"/>
</dbReference>
<reference evidence="11" key="1">
    <citation type="submission" date="2022-10" db="EMBL/GenBank/DDBJ databases">
        <authorList>
            <person name="Hyden B.L."/>
            <person name="Feng K."/>
            <person name="Yates T."/>
            <person name="Jawdy S."/>
            <person name="Smart L.B."/>
            <person name="Muchero W."/>
        </authorList>
    </citation>
    <scope>NUCLEOTIDE SEQUENCE</scope>
    <source>
        <tissue evidence="11">Shoot tip</tissue>
    </source>
</reference>
<dbReference type="PANTHER" id="PTHR24223:SF375">
    <property type="entry name" value="ABC TRANSPORTER C FAMILY MEMBER 11-RELATED"/>
    <property type="match status" value="1"/>
</dbReference>
<dbReference type="PROSITE" id="PS00211">
    <property type="entry name" value="ABC_TRANSPORTER_1"/>
    <property type="match status" value="1"/>
</dbReference>
<evidence type="ECO:0000256" key="4">
    <source>
        <dbReference type="ARBA" id="ARBA00022741"/>
    </source>
</evidence>
<keyword evidence="5" id="KW-0067">ATP-binding</keyword>
<dbReference type="InterPro" id="IPR011527">
    <property type="entry name" value="ABC1_TM_dom"/>
</dbReference>
<evidence type="ECO:0000259" key="9">
    <source>
        <dbReference type="PROSITE" id="PS50893"/>
    </source>
</evidence>
<evidence type="ECO:0000313" key="11">
    <source>
        <dbReference type="EMBL" id="KAJ6333620.1"/>
    </source>
</evidence>
<dbReference type="InterPro" id="IPR050173">
    <property type="entry name" value="ABC_transporter_C-like"/>
</dbReference>
<evidence type="ECO:0000256" key="5">
    <source>
        <dbReference type="ARBA" id="ARBA00022840"/>
    </source>
</evidence>
<dbReference type="SUPFAM" id="SSF90123">
    <property type="entry name" value="ABC transporter transmembrane region"/>
    <property type="match status" value="1"/>
</dbReference>
<keyword evidence="6 8" id="KW-1133">Transmembrane helix</keyword>
<accession>A0ABQ9AGF9</accession>
<evidence type="ECO:0000256" key="6">
    <source>
        <dbReference type="ARBA" id="ARBA00022989"/>
    </source>
</evidence>
<dbReference type="CDD" id="cd03244">
    <property type="entry name" value="ABCC_MRP_domain2"/>
    <property type="match status" value="1"/>
</dbReference>
<protein>
    <submittedName>
        <fullName evidence="11">Uncharacterized protein</fullName>
    </submittedName>
</protein>
<dbReference type="Pfam" id="PF00664">
    <property type="entry name" value="ABC_membrane"/>
    <property type="match status" value="1"/>
</dbReference>